<dbReference type="EMBL" id="JAENIK010000009">
    <property type="protein sequence ID" value="MBK1815527.1"/>
    <property type="molecule type" value="Genomic_DNA"/>
</dbReference>
<comment type="caution">
    <text evidence="2">The sequence shown here is derived from an EMBL/GenBank/DDBJ whole genome shotgun (WGS) entry which is preliminary data.</text>
</comment>
<accession>A0A934V6X8</accession>
<feature type="chain" id="PRO_5037552250" evidence="1">
    <location>
        <begin position="20"/>
        <end position="88"/>
    </location>
</feature>
<protein>
    <submittedName>
        <fullName evidence="2">Uncharacterized protein</fullName>
    </submittedName>
</protein>
<sequence>MNIPDVLALLFSCSLASTAFQYPASADNPSLSASFESRVLTLAAAPKLITSLNSVSTLMEEMSARNFTASWETSRNFATSCDSAAIHD</sequence>
<dbReference type="Proteomes" id="UP000600139">
    <property type="component" value="Unassembled WGS sequence"/>
</dbReference>
<keyword evidence="1" id="KW-0732">Signal</keyword>
<dbReference type="AlphaFoldDB" id="A0A934V6X8"/>
<dbReference type="RefSeq" id="WP_200350491.1">
    <property type="nucleotide sequence ID" value="NZ_BAABHZ010000008.1"/>
</dbReference>
<keyword evidence="3" id="KW-1185">Reference proteome</keyword>
<proteinExistence type="predicted"/>
<evidence type="ECO:0000313" key="2">
    <source>
        <dbReference type="EMBL" id="MBK1815527.1"/>
    </source>
</evidence>
<evidence type="ECO:0000256" key="1">
    <source>
        <dbReference type="SAM" id="SignalP"/>
    </source>
</evidence>
<reference evidence="2" key="1">
    <citation type="submission" date="2021-01" db="EMBL/GenBank/DDBJ databases">
        <title>Modified the classification status of verrucomicrobia.</title>
        <authorList>
            <person name="Feng X."/>
        </authorList>
    </citation>
    <scope>NUCLEOTIDE SEQUENCE</scope>
    <source>
        <strain evidence="2">JCM 18052</strain>
    </source>
</reference>
<organism evidence="2 3">
    <name type="scientific">Luteolibacter yonseiensis</name>
    <dbReference type="NCBI Taxonomy" id="1144680"/>
    <lineage>
        <taxon>Bacteria</taxon>
        <taxon>Pseudomonadati</taxon>
        <taxon>Verrucomicrobiota</taxon>
        <taxon>Verrucomicrobiia</taxon>
        <taxon>Verrucomicrobiales</taxon>
        <taxon>Verrucomicrobiaceae</taxon>
        <taxon>Luteolibacter</taxon>
    </lineage>
</organism>
<name>A0A934V6X8_9BACT</name>
<gene>
    <name evidence="2" type="ORF">JIN84_07870</name>
</gene>
<evidence type="ECO:0000313" key="3">
    <source>
        <dbReference type="Proteomes" id="UP000600139"/>
    </source>
</evidence>
<feature type="signal peptide" evidence="1">
    <location>
        <begin position="1"/>
        <end position="19"/>
    </location>
</feature>